<dbReference type="AlphaFoldDB" id="A0A839DUM6"/>
<evidence type="ECO:0000313" key="3">
    <source>
        <dbReference type="Proteomes" id="UP000569329"/>
    </source>
</evidence>
<name>A0A839DUM6_9PSEU</name>
<dbReference type="PROSITE" id="PS50943">
    <property type="entry name" value="HTH_CROC1"/>
    <property type="match status" value="1"/>
</dbReference>
<sequence length="288" mass="32246">MAMSSSPAVLKRWIALELKRLRGEAGLKQKDAAARVGRSQQHVGYLEGARNLPSAGDLELLLGLYEVPERITFMRELLAAAKKGKDWWSGLNEAVPQWFNLFLGLEAGATDLSSFDSLLVTGLLQTSEYAESVIRADTDLTDEEVRQRVALRQGRQRILDQDDPVRLWTIMDEAVLYRRTGDATVMHEQLAHLLKMSERPRIDIQILPLDAGTHMAQQGGTFTVMRFPPDMVGDPGAVYHDLVTTGMYFEEAADIAVYERTLARLHAMAASQEESRTIIQRALKEVQP</sequence>
<keyword evidence="3" id="KW-1185">Reference proteome</keyword>
<dbReference type="GO" id="GO:0003677">
    <property type="term" value="F:DNA binding"/>
    <property type="evidence" value="ECO:0007669"/>
    <property type="project" value="InterPro"/>
</dbReference>
<dbReference type="EMBL" id="JACGWZ010000002">
    <property type="protein sequence ID" value="MBA8824459.1"/>
    <property type="molecule type" value="Genomic_DNA"/>
</dbReference>
<accession>A0A839DUM6</accession>
<dbReference type="InterPro" id="IPR001387">
    <property type="entry name" value="Cro/C1-type_HTH"/>
</dbReference>
<dbReference type="SMART" id="SM00530">
    <property type="entry name" value="HTH_XRE"/>
    <property type="match status" value="1"/>
</dbReference>
<reference evidence="2 3" key="1">
    <citation type="submission" date="2020-07" db="EMBL/GenBank/DDBJ databases">
        <title>Sequencing the genomes of 1000 actinobacteria strains.</title>
        <authorList>
            <person name="Klenk H.-P."/>
        </authorList>
    </citation>
    <scope>NUCLEOTIDE SEQUENCE [LARGE SCALE GENOMIC DNA]</scope>
    <source>
        <strain evidence="2 3">DSM 45975</strain>
    </source>
</reference>
<organism evidence="2 3">
    <name type="scientific">Halosaccharopolyspora lacisalsi</name>
    <dbReference type="NCBI Taxonomy" id="1000566"/>
    <lineage>
        <taxon>Bacteria</taxon>
        <taxon>Bacillati</taxon>
        <taxon>Actinomycetota</taxon>
        <taxon>Actinomycetes</taxon>
        <taxon>Pseudonocardiales</taxon>
        <taxon>Pseudonocardiaceae</taxon>
        <taxon>Halosaccharopolyspora</taxon>
    </lineage>
</organism>
<dbReference type="SUPFAM" id="SSF47413">
    <property type="entry name" value="lambda repressor-like DNA-binding domains"/>
    <property type="match status" value="1"/>
</dbReference>
<dbReference type="Pfam" id="PF13560">
    <property type="entry name" value="HTH_31"/>
    <property type="match status" value="1"/>
</dbReference>
<protein>
    <submittedName>
        <fullName evidence="2">Transcriptional regulator with XRE-family HTH domain</fullName>
    </submittedName>
</protein>
<proteinExistence type="predicted"/>
<feature type="domain" description="HTH cro/C1-type" evidence="1">
    <location>
        <begin position="18"/>
        <end position="71"/>
    </location>
</feature>
<dbReference type="Pfam" id="PF19054">
    <property type="entry name" value="DUF5753"/>
    <property type="match status" value="1"/>
</dbReference>
<gene>
    <name evidence="2" type="ORF">FHX42_001806</name>
</gene>
<dbReference type="InterPro" id="IPR043917">
    <property type="entry name" value="DUF5753"/>
</dbReference>
<dbReference type="InterPro" id="IPR010982">
    <property type="entry name" value="Lambda_DNA-bd_dom_sf"/>
</dbReference>
<dbReference type="Proteomes" id="UP000569329">
    <property type="component" value="Unassembled WGS sequence"/>
</dbReference>
<evidence type="ECO:0000313" key="2">
    <source>
        <dbReference type="EMBL" id="MBA8824459.1"/>
    </source>
</evidence>
<dbReference type="Gene3D" id="1.10.260.40">
    <property type="entry name" value="lambda repressor-like DNA-binding domains"/>
    <property type="match status" value="1"/>
</dbReference>
<comment type="caution">
    <text evidence="2">The sequence shown here is derived from an EMBL/GenBank/DDBJ whole genome shotgun (WGS) entry which is preliminary data.</text>
</comment>
<evidence type="ECO:0000259" key="1">
    <source>
        <dbReference type="PROSITE" id="PS50943"/>
    </source>
</evidence>
<dbReference type="CDD" id="cd00093">
    <property type="entry name" value="HTH_XRE"/>
    <property type="match status" value="1"/>
</dbReference>